<keyword evidence="1" id="KW-0547">Nucleotide-binding</keyword>
<dbReference type="InterPro" id="IPR050625">
    <property type="entry name" value="ParA/MinD_ATPase"/>
</dbReference>
<evidence type="ECO:0000313" key="4">
    <source>
        <dbReference type="Proteomes" id="UP000614490"/>
    </source>
</evidence>
<dbReference type="SUPFAM" id="SSF52540">
    <property type="entry name" value="P-loop containing nucleoside triphosphate hydrolases"/>
    <property type="match status" value="1"/>
</dbReference>
<name>A0A931HTQ2_9BACI</name>
<dbReference type="RefSeq" id="WP_197315814.1">
    <property type="nucleotide sequence ID" value="NZ_JADZSC010000001.1"/>
</dbReference>
<dbReference type="GO" id="GO:0016887">
    <property type="term" value="F:ATP hydrolysis activity"/>
    <property type="evidence" value="ECO:0007669"/>
    <property type="project" value="TreeGrafter"/>
</dbReference>
<dbReference type="Proteomes" id="UP000614490">
    <property type="component" value="Unassembled WGS sequence"/>
</dbReference>
<dbReference type="AlphaFoldDB" id="A0A931HTQ2"/>
<keyword evidence="4" id="KW-1185">Reference proteome</keyword>
<dbReference type="GO" id="GO:0005524">
    <property type="term" value="F:ATP binding"/>
    <property type="evidence" value="ECO:0007669"/>
    <property type="project" value="TreeGrafter"/>
</dbReference>
<dbReference type="Gene3D" id="3.40.50.300">
    <property type="entry name" value="P-loop containing nucleotide triphosphate hydrolases"/>
    <property type="match status" value="1"/>
</dbReference>
<accession>A0A931HTQ2</accession>
<reference evidence="3 4" key="1">
    <citation type="journal article" date="2005" name="Int. J. Syst. Evol. Microbiol.">
        <title>Halobacillus yeomjeoni sp. nov., isolated from a marine solar saltern in Korea.</title>
        <authorList>
            <person name="Yoon J.H."/>
            <person name="Kang S.J."/>
            <person name="Lee C.H."/>
            <person name="Oh H.W."/>
            <person name="Oh T.K."/>
        </authorList>
    </citation>
    <scope>NUCLEOTIDE SEQUENCE [LARGE SCALE GENOMIC DNA]</scope>
    <source>
        <strain evidence="3 4">KCTC 3957</strain>
    </source>
</reference>
<gene>
    <name evidence="3" type="ORF">H0267_03080</name>
</gene>
<dbReference type="PANTHER" id="PTHR43384:SF13">
    <property type="entry name" value="SLR0110 PROTEIN"/>
    <property type="match status" value="1"/>
</dbReference>
<protein>
    <submittedName>
        <fullName evidence="3">P-loop NTPase</fullName>
    </submittedName>
</protein>
<keyword evidence="2" id="KW-0067">ATP-binding</keyword>
<dbReference type="PANTHER" id="PTHR43384">
    <property type="entry name" value="SEPTUM SITE-DETERMINING PROTEIN MIND HOMOLOG, CHLOROPLASTIC-RELATED"/>
    <property type="match status" value="1"/>
</dbReference>
<evidence type="ECO:0000256" key="2">
    <source>
        <dbReference type="ARBA" id="ARBA00022840"/>
    </source>
</evidence>
<organism evidence="3 4">
    <name type="scientific">Halobacillus yeomjeoni</name>
    <dbReference type="NCBI Taxonomy" id="311194"/>
    <lineage>
        <taxon>Bacteria</taxon>
        <taxon>Bacillati</taxon>
        <taxon>Bacillota</taxon>
        <taxon>Bacilli</taxon>
        <taxon>Bacillales</taxon>
        <taxon>Bacillaceae</taxon>
        <taxon>Halobacillus</taxon>
    </lineage>
</organism>
<dbReference type="InterPro" id="IPR027417">
    <property type="entry name" value="P-loop_NTPase"/>
</dbReference>
<dbReference type="Pfam" id="PF10609">
    <property type="entry name" value="ParA"/>
    <property type="match status" value="1"/>
</dbReference>
<sequence length="283" mass="31432">MTGETMHHQPSKRKRGEMIAVCSAKGGVGRTTLTVNLAISLFKKNIKVGILDGDFQFGDIGLALDLQSTFSMKDVMEEIENIDEFSLGNYLCSHESGVKVLPAPERPEYADLVTKERVNRVIDLLLQQLDYLVVDTGVGLQEHTIDLIEKADQILIVTNLEMATLKNTKLLIETLEVLGLSHKVQLVINRADMESVIGANDVKDILNIEDPIYIPNNFQVASQSLNIGIPFVINQGKTDIAKSFFRMAEQLTSRREISFIKEKNPNVLSKLLGFKLGKGGSYE</sequence>
<comment type="caution">
    <text evidence="3">The sequence shown here is derived from an EMBL/GenBank/DDBJ whole genome shotgun (WGS) entry which is preliminary data.</text>
</comment>
<dbReference type="GO" id="GO:0009898">
    <property type="term" value="C:cytoplasmic side of plasma membrane"/>
    <property type="evidence" value="ECO:0007669"/>
    <property type="project" value="TreeGrafter"/>
</dbReference>
<dbReference type="InterPro" id="IPR033756">
    <property type="entry name" value="YlxH/NBP35"/>
</dbReference>
<dbReference type="GO" id="GO:0051782">
    <property type="term" value="P:negative regulation of cell division"/>
    <property type="evidence" value="ECO:0007669"/>
    <property type="project" value="TreeGrafter"/>
</dbReference>
<evidence type="ECO:0000256" key="1">
    <source>
        <dbReference type="ARBA" id="ARBA00022741"/>
    </source>
</evidence>
<proteinExistence type="predicted"/>
<evidence type="ECO:0000313" key="3">
    <source>
        <dbReference type="EMBL" id="MBH0229189.1"/>
    </source>
</evidence>
<dbReference type="GO" id="GO:0005829">
    <property type="term" value="C:cytosol"/>
    <property type="evidence" value="ECO:0007669"/>
    <property type="project" value="TreeGrafter"/>
</dbReference>
<dbReference type="EMBL" id="JADZSC010000001">
    <property type="protein sequence ID" value="MBH0229189.1"/>
    <property type="molecule type" value="Genomic_DNA"/>
</dbReference>